<dbReference type="WBParaSite" id="HPBE_0001837801-mRNA-1">
    <property type="protein sequence ID" value="HPBE_0001837801-mRNA-1"/>
    <property type="gene ID" value="HPBE_0001837801"/>
</dbReference>
<proteinExistence type="predicted"/>
<reference evidence="3" key="2">
    <citation type="submission" date="2019-09" db="UniProtKB">
        <authorList>
            <consortium name="WormBaseParasite"/>
        </authorList>
    </citation>
    <scope>IDENTIFICATION</scope>
</reference>
<accession>A0A183G8Y9</accession>
<dbReference type="AlphaFoldDB" id="A0A183G8Y9"/>
<evidence type="ECO:0000313" key="3">
    <source>
        <dbReference type="WBParaSite" id="HPBE_0001837801-mRNA-1"/>
    </source>
</evidence>
<dbReference type="Proteomes" id="UP000050761">
    <property type="component" value="Unassembled WGS sequence"/>
</dbReference>
<reference evidence="1 2" key="1">
    <citation type="submission" date="2018-11" db="EMBL/GenBank/DDBJ databases">
        <authorList>
            <consortium name="Pathogen Informatics"/>
        </authorList>
    </citation>
    <scope>NUCLEOTIDE SEQUENCE [LARGE SCALE GENOMIC DNA]</scope>
</reference>
<keyword evidence="2" id="KW-1185">Reference proteome</keyword>
<evidence type="ECO:0000313" key="2">
    <source>
        <dbReference type="Proteomes" id="UP000050761"/>
    </source>
</evidence>
<accession>A0A3P8AC96</accession>
<name>A0A183G8Y9_HELPZ</name>
<dbReference type="OrthoDB" id="5850509at2759"/>
<dbReference type="EMBL" id="UZAH01030651">
    <property type="protein sequence ID" value="VDP11372.1"/>
    <property type="molecule type" value="Genomic_DNA"/>
</dbReference>
<protein>
    <submittedName>
        <fullName evidence="1 3">Uncharacterized protein</fullName>
    </submittedName>
</protein>
<gene>
    <name evidence="1" type="ORF">HPBE_LOCUS18377</name>
</gene>
<sequence length="81" mass="9237">MERDGIPNHQSCCCTGLDCSRQASPYPHQRVTTGQGNCYVTEATDLLELEWCVEMEQYRQLKEQFHCRLATAALKGRDICV</sequence>
<evidence type="ECO:0000313" key="1">
    <source>
        <dbReference type="EMBL" id="VDP11372.1"/>
    </source>
</evidence>
<organism evidence="2 3">
    <name type="scientific">Heligmosomoides polygyrus</name>
    <name type="common">Parasitic roundworm</name>
    <dbReference type="NCBI Taxonomy" id="6339"/>
    <lineage>
        <taxon>Eukaryota</taxon>
        <taxon>Metazoa</taxon>
        <taxon>Ecdysozoa</taxon>
        <taxon>Nematoda</taxon>
        <taxon>Chromadorea</taxon>
        <taxon>Rhabditida</taxon>
        <taxon>Rhabditina</taxon>
        <taxon>Rhabditomorpha</taxon>
        <taxon>Strongyloidea</taxon>
        <taxon>Heligmosomidae</taxon>
        <taxon>Heligmosomoides</taxon>
    </lineage>
</organism>